<dbReference type="Pfam" id="PF04752">
    <property type="entry name" value="ChaC"/>
    <property type="match status" value="1"/>
</dbReference>
<accession>A0ABV7H6E0</accession>
<dbReference type="Gene3D" id="3.10.490.10">
    <property type="entry name" value="Gamma-glutamyl cyclotransferase-like"/>
    <property type="match status" value="1"/>
</dbReference>
<dbReference type="EMBL" id="JBHRTI010000004">
    <property type="protein sequence ID" value="MFC3147770.1"/>
    <property type="molecule type" value="Genomic_DNA"/>
</dbReference>
<reference evidence="4" key="1">
    <citation type="journal article" date="2019" name="Int. J. Syst. Evol. Microbiol.">
        <title>The Global Catalogue of Microorganisms (GCM) 10K type strain sequencing project: providing services to taxonomists for standard genome sequencing and annotation.</title>
        <authorList>
            <consortium name="The Broad Institute Genomics Platform"/>
            <consortium name="The Broad Institute Genome Sequencing Center for Infectious Disease"/>
            <person name="Wu L."/>
            <person name="Ma J."/>
        </authorList>
    </citation>
    <scope>NUCLEOTIDE SEQUENCE [LARGE SCALE GENOMIC DNA]</scope>
    <source>
        <strain evidence="4">KCTC 52168</strain>
    </source>
</reference>
<dbReference type="SUPFAM" id="SSF110857">
    <property type="entry name" value="Gamma-glutamyl cyclotransferase-like"/>
    <property type="match status" value="1"/>
</dbReference>
<dbReference type="InterPro" id="IPR013024">
    <property type="entry name" value="GGCT-like"/>
</dbReference>
<dbReference type="InterPro" id="IPR036568">
    <property type="entry name" value="GGCT-like_sf"/>
</dbReference>
<dbReference type="CDD" id="cd06661">
    <property type="entry name" value="GGCT_like"/>
    <property type="match status" value="1"/>
</dbReference>
<name>A0ABV7H6E0_9BURK</name>
<keyword evidence="4" id="KW-1185">Reference proteome</keyword>
<keyword evidence="2" id="KW-0456">Lyase</keyword>
<evidence type="ECO:0000313" key="4">
    <source>
        <dbReference type="Proteomes" id="UP001595556"/>
    </source>
</evidence>
<dbReference type="PANTHER" id="PTHR12192:SF2">
    <property type="entry name" value="GLUTATHIONE-SPECIFIC GAMMA-GLUTAMYLCYCLOTRANSFERASE 2"/>
    <property type="match status" value="1"/>
</dbReference>
<dbReference type="EC" id="4.3.2.7" evidence="1"/>
<dbReference type="InterPro" id="IPR006840">
    <property type="entry name" value="ChaC"/>
</dbReference>
<evidence type="ECO:0000313" key="3">
    <source>
        <dbReference type="EMBL" id="MFC3147770.1"/>
    </source>
</evidence>
<evidence type="ECO:0000256" key="2">
    <source>
        <dbReference type="ARBA" id="ARBA00023239"/>
    </source>
</evidence>
<dbReference type="PANTHER" id="PTHR12192">
    <property type="entry name" value="CATION TRANSPORT PROTEIN CHAC-RELATED"/>
    <property type="match status" value="1"/>
</dbReference>
<protein>
    <recommendedName>
        <fullName evidence="1">glutathione-specific gamma-glutamylcyclotransferase</fullName>
        <ecNumber evidence="1">4.3.2.7</ecNumber>
    </recommendedName>
</protein>
<sequence length="195" mass="21494">MQPPGAHRICRSLDCLLASITPGHDVWVFAYGSLIWNPGIPVIEKRRARLAGFHRGLYLWSRHFRGTPQNPGLVLGLDRGGACTGLALRIAAADVNTALAELWEREMTNHSYDPTWLRVSTDTEPITALTFVVRRGADGYCGKLPMQELLAALHSGVGSRGTAREYLENTVASLEAHGFRDTRLKQLVRLLHATA</sequence>
<evidence type="ECO:0000256" key="1">
    <source>
        <dbReference type="ARBA" id="ARBA00012344"/>
    </source>
</evidence>
<dbReference type="RefSeq" id="WP_377303136.1">
    <property type="nucleotide sequence ID" value="NZ_CP180191.1"/>
</dbReference>
<organism evidence="3 4">
    <name type="scientific">Piscinibacterium candidicorallinum</name>
    <dbReference type="NCBI Taxonomy" id="1793872"/>
    <lineage>
        <taxon>Bacteria</taxon>
        <taxon>Pseudomonadati</taxon>
        <taxon>Pseudomonadota</taxon>
        <taxon>Betaproteobacteria</taxon>
        <taxon>Burkholderiales</taxon>
        <taxon>Piscinibacterium</taxon>
    </lineage>
</organism>
<gene>
    <name evidence="3" type="ORF">ACFOEN_08960</name>
</gene>
<comment type="caution">
    <text evidence="3">The sequence shown here is derived from an EMBL/GenBank/DDBJ whole genome shotgun (WGS) entry which is preliminary data.</text>
</comment>
<proteinExistence type="predicted"/>
<dbReference type="Proteomes" id="UP001595556">
    <property type="component" value="Unassembled WGS sequence"/>
</dbReference>